<evidence type="ECO:0000313" key="6">
    <source>
        <dbReference type="Proteomes" id="UP001290861"/>
    </source>
</evidence>
<dbReference type="Gene3D" id="1.10.10.10">
    <property type="entry name" value="Winged helix-like DNA-binding domain superfamily/Winged helix DNA-binding domain"/>
    <property type="match status" value="1"/>
</dbReference>
<dbReference type="InterPro" id="IPR029063">
    <property type="entry name" value="SAM-dependent_MTases_sf"/>
</dbReference>
<dbReference type="NCBIfam" id="NF033788">
    <property type="entry name" value="HTH_metalloreg"/>
    <property type="match status" value="1"/>
</dbReference>
<dbReference type="InterPro" id="IPR036388">
    <property type="entry name" value="WH-like_DNA-bd_sf"/>
</dbReference>
<dbReference type="Pfam" id="PF01022">
    <property type="entry name" value="HTH_5"/>
    <property type="match status" value="1"/>
</dbReference>
<organism evidence="5 6">
    <name type="scientific">Pontiella agarivorans</name>
    <dbReference type="NCBI Taxonomy" id="3038953"/>
    <lineage>
        <taxon>Bacteria</taxon>
        <taxon>Pseudomonadati</taxon>
        <taxon>Kiritimatiellota</taxon>
        <taxon>Kiritimatiellia</taxon>
        <taxon>Kiritimatiellales</taxon>
        <taxon>Pontiellaceae</taxon>
        <taxon>Pontiella</taxon>
    </lineage>
</organism>
<dbReference type="InterPro" id="IPR013216">
    <property type="entry name" value="Methyltransf_11"/>
</dbReference>
<dbReference type="SUPFAM" id="SSF46785">
    <property type="entry name" value="Winged helix' DNA-binding domain"/>
    <property type="match status" value="1"/>
</dbReference>
<evidence type="ECO:0000256" key="1">
    <source>
        <dbReference type="ARBA" id="ARBA00023015"/>
    </source>
</evidence>
<dbReference type="CDD" id="cd02440">
    <property type="entry name" value="AdoMet_MTases"/>
    <property type="match status" value="1"/>
</dbReference>
<dbReference type="InterPro" id="IPR036390">
    <property type="entry name" value="WH_DNA-bd_sf"/>
</dbReference>
<gene>
    <name evidence="5" type="ORF">P9H32_02295</name>
</gene>
<dbReference type="EMBL" id="JARVCO010000002">
    <property type="protein sequence ID" value="MDZ8117442.1"/>
    <property type="molecule type" value="Genomic_DNA"/>
</dbReference>
<keyword evidence="1" id="KW-0805">Transcription regulation</keyword>
<keyword evidence="6" id="KW-1185">Reference proteome</keyword>
<accession>A0ABU5MTH4</accession>
<dbReference type="Pfam" id="PF08241">
    <property type="entry name" value="Methyltransf_11"/>
    <property type="match status" value="1"/>
</dbReference>
<dbReference type="SUPFAM" id="SSF53335">
    <property type="entry name" value="S-adenosyl-L-methionine-dependent methyltransferases"/>
    <property type="match status" value="1"/>
</dbReference>
<dbReference type="InterPro" id="IPR051011">
    <property type="entry name" value="Metal_resp_trans_reg"/>
</dbReference>
<evidence type="ECO:0000259" key="4">
    <source>
        <dbReference type="PROSITE" id="PS50987"/>
    </source>
</evidence>
<feature type="domain" description="HTH arsR-type" evidence="4">
    <location>
        <begin position="1"/>
        <end position="90"/>
    </location>
</feature>
<dbReference type="PRINTS" id="PR00778">
    <property type="entry name" value="HTHARSR"/>
</dbReference>
<keyword evidence="2" id="KW-0238">DNA-binding</keyword>
<dbReference type="PANTHER" id="PTHR43132:SF2">
    <property type="entry name" value="ARSENICAL RESISTANCE OPERON REPRESSOR ARSR-RELATED"/>
    <property type="match status" value="1"/>
</dbReference>
<dbReference type="PANTHER" id="PTHR43132">
    <property type="entry name" value="ARSENICAL RESISTANCE OPERON REPRESSOR ARSR-RELATED"/>
    <property type="match status" value="1"/>
</dbReference>
<dbReference type="PROSITE" id="PS50987">
    <property type="entry name" value="HTH_ARSR_2"/>
    <property type="match status" value="1"/>
</dbReference>
<keyword evidence="3" id="KW-0804">Transcription</keyword>
<name>A0ABU5MTH4_9BACT</name>
<protein>
    <submittedName>
        <fullName evidence="5">Metalloregulator ArsR/SmtB family transcription factor</fullName>
    </submittedName>
</protein>
<comment type="caution">
    <text evidence="5">The sequence shown here is derived from an EMBL/GenBank/DDBJ whole genome shotgun (WGS) entry which is preliminary data.</text>
</comment>
<reference evidence="5 6" key="1">
    <citation type="journal article" date="2024" name="Appl. Environ. Microbiol.">
        <title>Pontiella agarivorans sp. nov., a novel marine anaerobic bacterium capable of degrading macroalgal polysaccharides and fixing nitrogen.</title>
        <authorList>
            <person name="Liu N."/>
            <person name="Kivenson V."/>
            <person name="Peng X."/>
            <person name="Cui Z."/>
            <person name="Lankiewicz T.S."/>
            <person name="Gosselin K.M."/>
            <person name="English C.J."/>
            <person name="Blair E.M."/>
            <person name="O'Malley M.A."/>
            <person name="Valentine D.L."/>
        </authorList>
    </citation>
    <scope>NUCLEOTIDE SEQUENCE [LARGE SCALE GENOMIC DNA]</scope>
    <source>
        <strain evidence="5 6">NLcol2</strain>
    </source>
</reference>
<evidence type="ECO:0000313" key="5">
    <source>
        <dbReference type="EMBL" id="MDZ8117442.1"/>
    </source>
</evidence>
<proteinExistence type="predicted"/>
<dbReference type="CDD" id="cd00090">
    <property type="entry name" value="HTH_ARSR"/>
    <property type="match status" value="1"/>
</dbReference>
<dbReference type="InterPro" id="IPR011991">
    <property type="entry name" value="ArsR-like_HTH"/>
</dbReference>
<dbReference type="RefSeq" id="WP_322607243.1">
    <property type="nucleotide sequence ID" value="NZ_JARVCO010000002.1"/>
</dbReference>
<dbReference type="Gene3D" id="3.40.50.150">
    <property type="entry name" value="Vaccinia Virus protein VP39"/>
    <property type="match status" value="1"/>
</dbReference>
<dbReference type="InterPro" id="IPR001845">
    <property type="entry name" value="HTH_ArsR_DNA-bd_dom"/>
</dbReference>
<evidence type="ECO:0000256" key="3">
    <source>
        <dbReference type="ARBA" id="ARBA00023163"/>
    </source>
</evidence>
<sequence>MSDILDIFKALADEGRLRILRSIDQAELSVAELVQALEMPQSTVSRHLKPMREAGLVASRRDGTSVFYNRGELFRDDAFARILNERLKEISVANRDAAAVERVLDLRRRKSRDFFDEIAGRYGTLTEPGGGWQALAAGLAAGFSGKRVADLGCGEGALALLLARFAASVTAYDQSENMLQLVSEKAKEQNIGERLELKVGNLEDLDLSGDAYDAVFISQALHHTSNPEEVIEKAADGLSEGGQLIILDLDRHEHEWTREEWADQWLGFERLEIRDWLTDAGLEPMVIDSLPGSTPDLSVLIVVGIKK</sequence>
<dbReference type="SMART" id="SM00418">
    <property type="entry name" value="HTH_ARSR"/>
    <property type="match status" value="1"/>
</dbReference>
<dbReference type="Proteomes" id="UP001290861">
    <property type="component" value="Unassembled WGS sequence"/>
</dbReference>
<evidence type="ECO:0000256" key="2">
    <source>
        <dbReference type="ARBA" id="ARBA00023125"/>
    </source>
</evidence>